<feature type="region of interest" description="Disordered" evidence="4">
    <location>
        <begin position="1"/>
        <end position="20"/>
    </location>
</feature>
<organism evidence="6 7">
    <name type="scientific">Nocardia colli</name>
    <dbReference type="NCBI Taxonomy" id="2545717"/>
    <lineage>
        <taxon>Bacteria</taxon>
        <taxon>Bacillati</taxon>
        <taxon>Actinomycetota</taxon>
        <taxon>Actinomycetes</taxon>
        <taxon>Mycobacteriales</taxon>
        <taxon>Nocardiaceae</taxon>
        <taxon>Nocardia</taxon>
    </lineage>
</organism>
<evidence type="ECO:0000256" key="2">
    <source>
        <dbReference type="ARBA" id="ARBA00022723"/>
    </source>
</evidence>
<comment type="cofactor">
    <cofactor evidence="1">
        <name>Zn(2+)</name>
        <dbReference type="ChEBI" id="CHEBI:29105"/>
    </cofactor>
</comment>
<dbReference type="GO" id="GO:0046872">
    <property type="term" value="F:metal ion binding"/>
    <property type="evidence" value="ECO:0007669"/>
    <property type="project" value="UniProtKB-KW"/>
</dbReference>
<evidence type="ECO:0000259" key="5">
    <source>
        <dbReference type="Pfam" id="PF08240"/>
    </source>
</evidence>
<dbReference type="Proteomes" id="UP000323876">
    <property type="component" value="Unassembled WGS sequence"/>
</dbReference>
<evidence type="ECO:0000313" key="6">
    <source>
        <dbReference type="EMBL" id="KAA8885816.1"/>
    </source>
</evidence>
<dbReference type="RefSeq" id="WP_150404398.1">
    <property type="nucleotide sequence ID" value="NZ_VXLC01000014.1"/>
</dbReference>
<dbReference type="InterPro" id="IPR011032">
    <property type="entry name" value="GroES-like_sf"/>
</dbReference>
<dbReference type="Pfam" id="PF08240">
    <property type="entry name" value="ADH_N"/>
    <property type="match status" value="1"/>
</dbReference>
<dbReference type="EMBL" id="VXLC01000014">
    <property type="protein sequence ID" value="KAA8885816.1"/>
    <property type="molecule type" value="Genomic_DNA"/>
</dbReference>
<gene>
    <name evidence="6" type="ORF">F3087_24575</name>
</gene>
<dbReference type="Gene3D" id="3.90.180.10">
    <property type="entry name" value="Medium-chain alcohol dehydrogenases, catalytic domain"/>
    <property type="match status" value="1"/>
</dbReference>
<dbReference type="OrthoDB" id="241504at2"/>
<dbReference type="InterPro" id="IPR013154">
    <property type="entry name" value="ADH-like_N"/>
</dbReference>
<feature type="domain" description="Alcohol dehydrogenase-like N-terminal" evidence="5">
    <location>
        <begin position="25"/>
        <end position="141"/>
    </location>
</feature>
<accession>A0A5N0EA34</accession>
<evidence type="ECO:0000256" key="3">
    <source>
        <dbReference type="ARBA" id="ARBA00022833"/>
    </source>
</evidence>
<dbReference type="Gene3D" id="3.40.50.720">
    <property type="entry name" value="NAD(P)-binding Rossmann-like Domain"/>
    <property type="match status" value="1"/>
</dbReference>
<keyword evidence="3" id="KW-0862">Zinc</keyword>
<protein>
    <submittedName>
        <fullName evidence="6">Alcohol dehydrogenase catalytic domain-containing protein</fullName>
    </submittedName>
</protein>
<dbReference type="SUPFAM" id="SSF51735">
    <property type="entry name" value="NAD(P)-binding Rossmann-fold domains"/>
    <property type="match status" value="1"/>
</dbReference>
<name>A0A5N0EA34_9NOCA</name>
<dbReference type="PANTHER" id="PTHR42813">
    <property type="entry name" value="ZINC-TYPE ALCOHOL DEHYDROGENASE-LIKE"/>
    <property type="match status" value="1"/>
</dbReference>
<dbReference type="PANTHER" id="PTHR42813:SF7">
    <property type="entry name" value="ALCOHOL DEHYDROGENASE (ZN-DEPENDENT)-RELATED"/>
    <property type="match status" value="1"/>
</dbReference>
<dbReference type="SUPFAM" id="SSF50129">
    <property type="entry name" value="GroES-like"/>
    <property type="match status" value="1"/>
</dbReference>
<dbReference type="AlphaFoldDB" id="A0A5N0EA34"/>
<reference evidence="6 7" key="1">
    <citation type="submission" date="2019-09" db="EMBL/GenBank/DDBJ databases">
        <authorList>
            <person name="Wang X."/>
        </authorList>
    </citation>
    <scope>NUCLEOTIDE SEQUENCE [LARGE SCALE GENOMIC DNA]</scope>
    <source>
        <strain evidence="6 7">CICC 11023</strain>
    </source>
</reference>
<comment type="caution">
    <text evidence="6">The sequence shown here is derived from an EMBL/GenBank/DDBJ whole genome shotgun (WGS) entry which is preliminary data.</text>
</comment>
<keyword evidence="2" id="KW-0479">Metal-binding</keyword>
<evidence type="ECO:0000256" key="1">
    <source>
        <dbReference type="ARBA" id="ARBA00001947"/>
    </source>
</evidence>
<dbReference type="InterPro" id="IPR036291">
    <property type="entry name" value="NAD(P)-bd_dom_sf"/>
</dbReference>
<keyword evidence="7" id="KW-1185">Reference proteome</keyword>
<sequence length="339" mass="35313">MKRLMLTGPGELRWEEHPEPELAEPGQALVRPIALATCDIDPAVLRGAFPLPGPYSFGHEGVVEVVAIGDAVRTVAVGDRVVVPFQISCGTCPACLRGRTGNCTSHPPLSSYGLGPLGGLDWGGLWADLALIPHADAMLVPLPPGIDLVAVASASDNIPDGYRAVGPQLADNPGAEVLIIGGPAAPSIGLYAAGLAVALGSARVVYLDDSVERLEIAKSLGAEAIEGPRDARVGRFPITVESAGGAKALRAAIDATAYDGWSTSVSVQLTDVPLPIFEMYSRCCTFHTGRAHARPAIPEVLDLVAAGRFDPSLVTTRTANWDDAVDALLETPMKLVAVR</sequence>
<evidence type="ECO:0000256" key="4">
    <source>
        <dbReference type="SAM" id="MobiDB-lite"/>
    </source>
</evidence>
<evidence type="ECO:0000313" key="7">
    <source>
        <dbReference type="Proteomes" id="UP000323876"/>
    </source>
</evidence>
<proteinExistence type="predicted"/>